<name>A0A7G6RJA2_RHILV</name>
<dbReference type="InterPro" id="IPR036614">
    <property type="entry name" value="RusA-like_sf"/>
</dbReference>
<organism evidence="1 2">
    <name type="scientific">Rhizobium leguminosarum bv. viciae</name>
    <dbReference type="NCBI Taxonomy" id="387"/>
    <lineage>
        <taxon>Bacteria</taxon>
        <taxon>Pseudomonadati</taxon>
        <taxon>Pseudomonadota</taxon>
        <taxon>Alphaproteobacteria</taxon>
        <taxon>Hyphomicrobiales</taxon>
        <taxon>Rhizobiaceae</taxon>
        <taxon>Rhizobium/Agrobacterium group</taxon>
        <taxon>Rhizobium</taxon>
    </lineage>
</organism>
<sequence>MTERMSAKQYREQFVEPKAVVSARILITNMPPSANGLRKSFIKEGKVISVKSDGYSDWRKAAVAEIQSQGAGRVEGPYRLSILAQRHWRSKQARDIDNIIKPISDALVKAGVVQDDSLAECVTARWADDLHGHAAVC</sequence>
<accession>A0A7G6RJA2</accession>
<dbReference type="Pfam" id="PF05866">
    <property type="entry name" value="RusA"/>
    <property type="match status" value="1"/>
</dbReference>
<dbReference type="AlphaFoldDB" id="A0A7G6RJA2"/>
<evidence type="ECO:0000313" key="2">
    <source>
        <dbReference type="Proteomes" id="UP000515518"/>
    </source>
</evidence>
<dbReference type="InterPro" id="IPR008822">
    <property type="entry name" value="Endonuclease_RusA-like"/>
</dbReference>
<evidence type="ECO:0000313" key="1">
    <source>
        <dbReference type="EMBL" id="QND42334.1"/>
    </source>
</evidence>
<proteinExistence type="predicted"/>
<dbReference type="GO" id="GO:0006310">
    <property type="term" value="P:DNA recombination"/>
    <property type="evidence" value="ECO:0007669"/>
    <property type="project" value="InterPro"/>
</dbReference>
<dbReference type="EMBL" id="CP050549">
    <property type="protein sequence ID" value="QND42334.1"/>
    <property type="molecule type" value="Genomic_DNA"/>
</dbReference>
<dbReference type="GO" id="GO:0000287">
    <property type="term" value="F:magnesium ion binding"/>
    <property type="evidence" value="ECO:0007669"/>
    <property type="project" value="InterPro"/>
</dbReference>
<dbReference type="Gene3D" id="3.30.1330.70">
    <property type="entry name" value="Holliday junction resolvase RusA"/>
    <property type="match status" value="1"/>
</dbReference>
<gene>
    <name evidence="1" type="ORF">HB770_11005</name>
</gene>
<dbReference type="Proteomes" id="UP000515518">
    <property type="component" value="Chromosome"/>
</dbReference>
<reference evidence="2" key="1">
    <citation type="journal article" date="2020" name="Mol. Plant Microbe">
        <title>Rhizobial microsymbionts of the narrowly endemic Oxytropis species growing in Kamchatka are characterized by significant genetic diversity and possess a set of genes that are associated with T3SS and T6SS secretion systems and can affect the development of symbiosis.</title>
        <authorList>
            <person name="Safronova V."/>
            <person name="Guro P."/>
            <person name="Sazanova A."/>
            <person name="Kuznetsova I."/>
            <person name="Belimov A."/>
            <person name="Yakubov V."/>
            <person name="Chirak E."/>
            <person name="Afonin A."/>
            <person name="Gogolev Y."/>
            <person name="Andronov E."/>
            <person name="Tikhonovich I."/>
        </authorList>
    </citation>
    <scope>NUCLEOTIDE SEQUENCE [LARGE SCALE GENOMIC DNA]</scope>
    <source>
        <strain evidence="2">RCAM0610</strain>
    </source>
</reference>
<protein>
    <submittedName>
        <fullName evidence="1">RusA family crossover junction endodeoxyribonuclease</fullName>
    </submittedName>
</protein>
<dbReference type="SUPFAM" id="SSF103084">
    <property type="entry name" value="Holliday junction resolvase RusA"/>
    <property type="match status" value="1"/>
</dbReference>
<dbReference type="GO" id="GO:0006281">
    <property type="term" value="P:DNA repair"/>
    <property type="evidence" value="ECO:0007669"/>
    <property type="project" value="InterPro"/>
</dbReference>